<dbReference type="RefSeq" id="WP_015154842.1">
    <property type="nucleotide sequence ID" value="NC_019695.1"/>
</dbReference>
<gene>
    <name evidence="3" type="ORF">Chro_2826</name>
</gene>
<reference evidence="3 4" key="1">
    <citation type="submission" date="2012-06" db="EMBL/GenBank/DDBJ databases">
        <title>Finished chromosome of genome of Chroococcidiopsis thermalis PCC 7203.</title>
        <authorList>
            <consortium name="US DOE Joint Genome Institute"/>
            <person name="Gugger M."/>
            <person name="Coursin T."/>
            <person name="Rippka R."/>
            <person name="Tandeau De Marsac N."/>
            <person name="Huntemann M."/>
            <person name="Wei C.-L."/>
            <person name="Han J."/>
            <person name="Detter J.C."/>
            <person name="Han C."/>
            <person name="Tapia R."/>
            <person name="Davenport K."/>
            <person name="Daligault H."/>
            <person name="Erkkila T."/>
            <person name="Gu W."/>
            <person name="Munk A.C.C."/>
            <person name="Teshima H."/>
            <person name="Xu Y."/>
            <person name="Chain P."/>
            <person name="Chen A."/>
            <person name="Krypides N."/>
            <person name="Mavromatis K."/>
            <person name="Markowitz V."/>
            <person name="Szeto E."/>
            <person name="Ivanova N."/>
            <person name="Mikhailova N."/>
            <person name="Ovchinnikova G."/>
            <person name="Pagani I."/>
            <person name="Pati A."/>
            <person name="Goodwin L."/>
            <person name="Peters L."/>
            <person name="Pitluck S."/>
            <person name="Woyke T."/>
            <person name="Kerfeld C."/>
        </authorList>
    </citation>
    <scope>NUCLEOTIDE SEQUENCE [LARGE SCALE GENOMIC DNA]</scope>
    <source>
        <strain evidence="3 4">PCC 7203</strain>
    </source>
</reference>
<dbReference type="eggNOG" id="COG1611">
    <property type="taxonomic scope" value="Bacteria"/>
</dbReference>
<dbReference type="SUPFAM" id="SSF102405">
    <property type="entry name" value="MCP/YpsA-like"/>
    <property type="match status" value="1"/>
</dbReference>
<dbReference type="PANTHER" id="PTHR31223:SF70">
    <property type="entry name" value="LOG FAMILY PROTEIN YJL055W"/>
    <property type="match status" value="1"/>
</dbReference>
<dbReference type="NCBIfam" id="TIGR00730">
    <property type="entry name" value="Rossman fold protein, TIGR00730 family"/>
    <property type="match status" value="1"/>
</dbReference>
<proteinExistence type="inferred from homology"/>
<dbReference type="FunCoup" id="K9U0F7">
    <property type="interactions" value="204"/>
</dbReference>
<keyword evidence="4" id="KW-1185">Reference proteome</keyword>
<evidence type="ECO:0000313" key="3">
    <source>
        <dbReference type="EMBL" id="AFY88295.1"/>
    </source>
</evidence>
<dbReference type="InParanoid" id="K9U0F7"/>
<name>K9U0F7_CHRTP</name>
<dbReference type="Pfam" id="PF03641">
    <property type="entry name" value="Lysine_decarbox"/>
    <property type="match status" value="1"/>
</dbReference>
<dbReference type="InterPro" id="IPR005269">
    <property type="entry name" value="LOG"/>
</dbReference>
<dbReference type="EC" id="3.2.2.n1" evidence="2"/>
<dbReference type="Proteomes" id="UP000010384">
    <property type="component" value="Chromosome"/>
</dbReference>
<dbReference type="PATRIC" id="fig|251229.3.peg.3306"/>
<dbReference type="InterPro" id="IPR031100">
    <property type="entry name" value="LOG_fam"/>
</dbReference>
<dbReference type="AlphaFoldDB" id="K9U0F7"/>
<dbReference type="HOGENOM" id="CLU_058336_4_2_3"/>
<keyword evidence="2" id="KW-0378">Hydrolase</keyword>
<dbReference type="STRING" id="251229.Chro_2826"/>
<dbReference type="Gene3D" id="3.40.50.450">
    <property type="match status" value="1"/>
</dbReference>
<dbReference type="GO" id="GO:0016799">
    <property type="term" value="F:hydrolase activity, hydrolyzing N-glycosyl compounds"/>
    <property type="evidence" value="ECO:0007669"/>
    <property type="project" value="TreeGrafter"/>
</dbReference>
<dbReference type="GO" id="GO:0009691">
    <property type="term" value="P:cytokinin biosynthetic process"/>
    <property type="evidence" value="ECO:0007669"/>
    <property type="project" value="UniProtKB-UniRule"/>
</dbReference>
<dbReference type="KEGG" id="cthe:Chro_2826"/>
<evidence type="ECO:0000256" key="1">
    <source>
        <dbReference type="ARBA" id="ARBA00006763"/>
    </source>
</evidence>
<dbReference type="GO" id="GO:0005829">
    <property type="term" value="C:cytosol"/>
    <property type="evidence" value="ECO:0007669"/>
    <property type="project" value="TreeGrafter"/>
</dbReference>
<protein>
    <recommendedName>
        <fullName evidence="2">Cytokinin riboside 5'-monophosphate phosphoribohydrolase</fullName>
        <ecNumber evidence="2">3.2.2.n1</ecNumber>
    </recommendedName>
</protein>
<sequence length="194" mass="21135">MESICIFCGSSTGNRSIYQEAAQAMGEAIARRGLSLIYGGGNVGLMGMVADAALAAGGEAIGVIPKFLVDKEIAHNGLTQLHVVDSMHDRKALMTELADAFIALPGGYGTLEEFCEILTWAQLGLHQKPQGLLNVEGYYDPLLQLFDRAVTEDFLRSELRSLVLESSSSEDLLDLLANYQPITVEKWLRQDTEI</sequence>
<evidence type="ECO:0000313" key="4">
    <source>
        <dbReference type="Proteomes" id="UP000010384"/>
    </source>
</evidence>
<organism evidence="3 4">
    <name type="scientific">Chroococcidiopsis thermalis (strain PCC 7203)</name>
    <dbReference type="NCBI Taxonomy" id="251229"/>
    <lineage>
        <taxon>Bacteria</taxon>
        <taxon>Bacillati</taxon>
        <taxon>Cyanobacteriota</taxon>
        <taxon>Cyanophyceae</taxon>
        <taxon>Chroococcidiopsidales</taxon>
        <taxon>Chroococcidiopsidaceae</taxon>
        <taxon>Chroococcidiopsis</taxon>
    </lineage>
</organism>
<comment type="similarity">
    <text evidence="1 2">Belongs to the LOG family.</text>
</comment>
<dbReference type="PANTHER" id="PTHR31223">
    <property type="entry name" value="LOG FAMILY PROTEIN YJL055W"/>
    <property type="match status" value="1"/>
</dbReference>
<evidence type="ECO:0000256" key="2">
    <source>
        <dbReference type="RuleBase" id="RU363015"/>
    </source>
</evidence>
<dbReference type="OrthoDB" id="9801098at2"/>
<keyword evidence="2" id="KW-0203">Cytokinin biosynthesis</keyword>
<accession>K9U0F7</accession>
<dbReference type="EMBL" id="CP003597">
    <property type="protein sequence ID" value="AFY88295.1"/>
    <property type="molecule type" value="Genomic_DNA"/>
</dbReference>